<dbReference type="EMBL" id="CP060828">
    <property type="protein sequence ID" value="QNP70659.1"/>
    <property type="molecule type" value="Genomic_DNA"/>
</dbReference>
<evidence type="ECO:0000313" key="2">
    <source>
        <dbReference type="EMBL" id="QNP70659.1"/>
    </source>
</evidence>
<keyword evidence="3" id="KW-1185">Reference proteome</keyword>
<name>A0A7H0ICZ3_9ACTN</name>
<gene>
    <name evidence="2" type="ORF">IAG44_15260</name>
</gene>
<dbReference type="RefSeq" id="WP_187747669.1">
    <property type="nucleotide sequence ID" value="NZ_CP060828.1"/>
</dbReference>
<dbReference type="Pfam" id="PF19379">
    <property type="entry name" value="DUF5954"/>
    <property type="match status" value="1"/>
</dbReference>
<dbReference type="KEGG" id="sroi:IAG44_15260"/>
<proteinExistence type="predicted"/>
<dbReference type="InterPro" id="IPR045998">
    <property type="entry name" value="DUF5954"/>
</dbReference>
<organism evidence="2 3">
    <name type="scientific">Streptomyces roseirectus</name>
    <dbReference type="NCBI Taxonomy" id="2768066"/>
    <lineage>
        <taxon>Bacteria</taxon>
        <taxon>Bacillati</taxon>
        <taxon>Actinomycetota</taxon>
        <taxon>Actinomycetes</taxon>
        <taxon>Kitasatosporales</taxon>
        <taxon>Streptomycetaceae</taxon>
        <taxon>Streptomyces</taxon>
    </lineage>
</organism>
<reference evidence="2 3" key="1">
    <citation type="submission" date="2020-08" db="EMBL/GenBank/DDBJ databases">
        <title>A novel species.</title>
        <authorList>
            <person name="Gao J."/>
        </authorList>
    </citation>
    <scope>NUCLEOTIDE SEQUENCE [LARGE SCALE GENOMIC DNA]</scope>
    <source>
        <strain evidence="2 3">CRXT-G-22</strain>
    </source>
</reference>
<feature type="region of interest" description="Disordered" evidence="1">
    <location>
        <begin position="297"/>
        <end position="346"/>
    </location>
</feature>
<evidence type="ECO:0000313" key="3">
    <source>
        <dbReference type="Proteomes" id="UP000516052"/>
    </source>
</evidence>
<evidence type="ECO:0000256" key="1">
    <source>
        <dbReference type="SAM" id="MobiDB-lite"/>
    </source>
</evidence>
<sequence length="376" mass="42578">MTDYQDNHPAYLTFRMTVMDGPLAAFAEQEAWQARDRYPKVMGLGLPEFLYMGECESGGWETLGFGHVLPQGARDSLGAYFHIKARSEEDEKIRRKWQAAAKRMDREAIDEITVLGRRHRIVRVCRFLRMGQGGPEPPRPSDRDSPDVGDQEVLTPKDKGHVVDVYNWTGLSEGILKMELLDFVNARDSDSEEGYIDSHVAKRAYPGGVLMPPVFTVSERRDGVWGAFNIASSYPTAQGARDALAMWLRLHGPWELGLDDAKKAEWAALADKLDETRANALLVDGVRYRVTRVERLVRMGPDGPEPPRPSDYDPDDPADVQAERLKAEGLLNEDEDDPTPLDPQVSADIDAYRKLWDAERERKRAWRKARGMRDLD</sequence>
<feature type="region of interest" description="Disordered" evidence="1">
    <location>
        <begin position="131"/>
        <end position="154"/>
    </location>
</feature>
<dbReference type="AlphaFoldDB" id="A0A7H0ICZ3"/>
<dbReference type="Proteomes" id="UP000516052">
    <property type="component" value="Chromosome"/>
</dbReference>
<accession>A0A7H0ICZ3</accession>
<protein>
    <submittedName>
        <fullName evidence="2">PE-PGRS family protein</fullName>
    </submittedName>
</protein>